<protein>
    <submittedName>
        <fullName evidence="2">5'/3'-nucleotidase SurE</fullName>
    </submittedName>
</protein>
<evidence type="ECO:0000256" key="1">
    <source>
        <dbReference type="SAM" id="MobiDB-lite"/>
    </source>
</evidence>
<evidence type="ECO:0000313" key="2">
    <source>
        <dbReference type="EMBL" id="MFC6771815.1"/>
    </source>
</evidence>
<comment type="caution">
    <text evidence="2">The sequence shown here is derived from an EMBL/GenBank/DDBJ whole genome shotgun (WGS) entry which is preliminary data.</text>
</comment>
<dbReference type="Proteomes" id="UP001596274">
    <property type="component" value="Unassembled WGS sequence"/>
</dbReference>
<accession>A0ABD5T503</accession>
<reference evidence="2 3" key="1">
    <citation type="journal article" date="2019" name="Int. J. Syst. Evol. Microbiol.">
        <title>The Global Catalogue of Microorganisms (GCM) 10K type strain sequencing project: providing services to taxonomists for standard genome sequencing and annotation.</title>
        <authorList>
            <consortium name="The Broad Institute Genomics Platform"/>
            <consortium name="The Broad Institute Genome Sequencing Center for Infectious Disease"/>
            <person name="Wu L."/>
            <person name="Ma J."/>
        </authorList>
    </citation>
    <scope>NUCLEOTIDE SEQUENCE [LARGE SCALE GENOMIC DNA]</scope>
    <source>
        <strain evidence="2 3">PJ61</strain>
    </source>
</reference>
<evidence type="ECO:0000313" key="3">
    <source>
        <dbReference type="Proteomes" id="UP001596274"/>
    </source>
</evidence>
<feature type="non-terminal residue" evidence="2">
    <location>
        <position position="1"/>
    </location>
</feature>
<sequence>DGEVSVSPLSVPHAAASDPGLDELADVYGGRSRSDAT</sequence>
<organism evidence="2 3">
    <name type="scientific">Halorubrum pallidum</name>
    <dbReference type="NCBI Taxonomy" id="1526114"/>
    <lineage>
        <taxon>Archaea</taxon>
        <taxon>Methanobacteriati</taxon>
        <taxon>Methanobacteriota</taxon>
        <taxon>Stenosarchaea group</taxon>
        <taxon>Halobacteria</taxon>
        <taxon>Halobacteriales</taxon>
        <taxon>Haloferacaceae</taxon>
        <taxon>Halorubrum</taxon>
    </lineage>
</organism>
<gene>
    <name evidence="2" type="ORF">ACFQDD_09850</name>
</gene>
<keyword evidence="3" id="KW-1185">Reference proteome</keyword>
<dbReference type="AlphaFoldDB" id="A0ABD5T503"/>
<name>A0ABD5T503_9EURY</name>
<proteinExistence type="predicted"/>
<dbReference type="EMBL" id="JBHSWT010000523">
    <property type="protein sequence ID" value="MFC6771815.1"/>
    <property type="molecule type" value="Genomic_DNA"/>
</dbReference>
<feature type="region of interest" description="Disordered" evidence="1">
    <location>
        <begin position="1"/>
        <end position="37"/>
    </location>
</feature>